<gene>
    <name evidence="10" type="ORF">EWM59_15625</name>
</gene>
<evidence type="ECO:0000256" key="7">
    <source>
        <dbReference type="SAM" id="Phobius"/>
    </source>
</evidence>
<evidence type="ECO:0000256" key="2">
    <source>
        <dbReference type="ARBA" id="ARBA00005236"/>
    </source>
</evidence>
<dbReference type="PANTHER" id="PTHR30489">
    <property type="entry name" value="LIPOPROTEIN-RELEASING SYSTEM TRANSMEMBRANE PROTEIN LOLE"/>
    <property type="match status" value="1"/>
</dbReference>
<evidence type="ECO:0000313" key="10">
    <source>
        <dbReference type="EMBL" id="RYU94759.1"/>
    </source>
</evidence>
<feature type="transmembrane region" description="Helical" evidence="7">
    <location>
        <begin position="21"/>
        <end position="42"/>
    </location>
</feature>
<evidence type="ECO:0000256" key="4">
    <source>
        <dbReference type="ARBA" id="ARBA00022692"/>
    </source>
</evidence>
<dbReference type="OrthoDB" id="9770036at2"/>
<dbReference type="Proteomes" id="UP000293162">
    <property type="component" value="Unassembled WGS sequence"/>
</dbReference>
<dbReference type="Pfam" id="PF02687">
    <property type="entry name" value="FtsX"/>
    <property type="match status" value="1"/>
</dbReference>
<dbReference type="RefSeq" id="WP_130022169.1">
    <property type="nucleotide sequence ID" value="NZ_SEWF01000022.1"/>
</dbReference>
<comment type="similarity">
    <text evidence="2">Belongs to the ABC-4 integral membrane protein family. LolC/E subfamily.</text>
</comment>
<feature type="transmembrane region" description="Helical" evidence="7">
    <location>
        <begin position="328"/>
        <end position="360"/>
    </location>
</feature>
<keyword evidence="11" id="KW-1185">Reference proteome</keyword>
<dbReference type="EMBL" id="SEWF01000022">
    <property type="protein sequence ID" value="RYU94759.1"/>
    <property type="molecule type" value="Genomic_DNA"/>
</dbReference>
<feature type="domain" description="ABC3 transporter permease C-terminal" evidence="8">
    <location>
        <begin position="286"/>
        <end position="410"/>
    </location>
</feature>
<evidence type="ECO:0000256" key="6">
    <source>
        <dbReference type="ARBA" id="ARBA00023136"/>
    </source>
</evidence>
<accession>A0A4Q5LYJ5</accession>
<evidence type="ECO:0000256" key="1">
    <source>
        <dbReference type="ARBA" id="ARBA00004651"/>
    </source>
</evidence>
<feature type="transmembrane region" description="Helical" evidence="7">
    <location>
        <begin position="380"/>
        <end position="399"/>
    </location>
</feature>
<dbReference type="PANTHER" id="PTHR30489:SF0">
    <property type="entry name" value="LIPOPROTEIN-RELEASING SYSTEM TRANSMEMBRANE PROTEIN LOLE"/>
    <property type="match status" value="1"/>
</dbReference>
<comment type="caution">
    <text evidence="10">The sequence shown here is derived from an EMBL/GenBank/DDBJ whole genome shotgun (WGS) entry which is preliminary data.</text>
</comment>
<dbReference type="Pfam" id="PF12704">
    <property type="entry name" value="MacB_PCD"/>
    <property type="match status" value="1"/>
</dbReference>
<feature type="transmembrane region" description="Helical" evidence="7">
    <location>
        <begin position="283"/>
        <end position="303"/>
    </location>
</feature>
<reference evidence="10 11" key="1">
    <citation type="submission" date="2019-02" db="EMBL/GenBank/DDBJ databases">
        <title>Bacterial novel species Emticicia sp. 17J42-9 isolated from soil.</title>
        <authorList>
            <person name="Jung H.-Y."/>
        </authorList>
    </citation>
    <scope>NUCLEOTIDE SEQUENCE [LARGE SCALE GENOMIC DNA]</scope>
    <source>
        <strain evidence="10 11">17J42-9</strain>
    </source>
</reference>
<keyword evidence="3" id="KW-1003">Cell membrane</keyword>
<evidence type="ECO:0000313" key="11">
    <source>
        <dbReference type="Proteomes" id="UP000293162"/>
    </source>
</evidence>
<sequence>MNIQISLQIAKTHLLTKKKQTLIAMLGVTFGIAMFIVMISFIKGVNKFLEDSALDATPHVRIYKEITSNHPSLIEEANPKAFNVIHHQLPKNELANIKNGLQIVANIEKDPAVLGVSPQIGSQVFFNKGPIPVAGQIAGVDILKEDKLYSIKRRVKSGSMEALLSNPNGILMGTILARNLNVKVGDKLTITTPTGNLKLVKVVGIYGFGIQTVDGVRCYANMSMVQEILQKDKSYVTDIHIKMKDSQAAIDYAKVLKNQYRYQTQDWAEANSAFMTGDKIRNAMVIIVSITLLVVAGFGIYNIMNMNVINKMKDIAILKATGFAGKDIVAVFLIQSIIIGVLGACLGLLIGFSLSYLLSITPFDAGDFLAVKTFPVIFNIKYYIMGLAFGVITTILAGYMPARKASKIDPVAILRG</sequence>
<feature type="domain" description="MacB-like periplasmic core" evidence="9">
    <location>
        <begin position="21"/>
        <end position="249"/>
    </location>
</feature>
<keyword evidence="5 7" id="KW-1133">Transmembrane helix</keyword>
<protein>
    <submittedName>
        <fullName evidence="10">ABC transporter permease</fullName>
    </submittedName>
</protein>
<proteinExistence type="inferred from homology"/>
<evidence type="ECO:0000259" key="8">
    <source>
        <dbReference type="Pfam" id="PF02687"/>
    </source>
</evidence>
<dbReference type="GO" id="GO:0044874">
    <property type="term" value="P:lipoprotein localization to outer membrane"/>
    <property type="evidence" value="ECO:0007669"/>
    <property type="project" value="TreeGrafter"/>
</dbReference>
<keyword evidence="4 7" id="KW-0812">Transmembrane</keyword>
<evidence type="ECO:0000259" key="9">
    <source>
        <dbReference type="Pfam" id="PF12704"/>
    </source>
</evidence>
<dbReference type="GO" id="GO:0098797">
    <property type="term" value="C:plasma membrane protein complex"/>
    <property type="evidence" value="ECO:0007669"/>
    <property type="project" value="TreeGrafter"/>
</dbReference>
<evidence type="ECO:0000256" key="5">
    <source>
        <dbReference type="ARBA" id="ARBA00022989"/>
    </source>
</evidence>
<dbReference type="AlphaFoldDB" id="A0A4Q5LYJ5"/>
<comment type="subcellular location">
    <subcellularLocation>
        <location evidence="1">Cell membrane</location>
        <topology evidence="1">Multi-pass membrane protein</topology>
    </subcellularLocation>
</comment>
<organism evidence="10 11">
    <name type="scientific">Emticicia agri</name>
    <dbReference type="NCBI Taxonomy" id="2492393"/>
    <lineage>
        <taxon>Bacteria</taxon>
        <taxon>Pseudomonadati</taxon>
        <taxon>Bacteroidota</taxon>
        <taxon>Cytophagia</taxon>
        <taxon>Cytophagales</taxon>
        <taxon>Leadbetterellaceae</taxon>
        <taxon>Emticicia</taxon>
    </lineage>
</organism>
<dbReference type="InterPro" id="IPR025857">
    <property type="entry name" value="MacB_PCD"/>
</dbReference>
<keyword evidence="6 7" id="KW-0472">Membrane</keyword>
<dbReference type="InterPro" id="IPR051447">
    <property type="entry name" value="Lipoprotein-release_system"/>
</dbReference>
<evidence type="ECO:0000256" key="3">
    <source>
        <dbReference type="ARBA" id="ARBA00022475"/>
    </source>
</evidence>
<dbReference type="InterPro" id="IPR003838">
    <property type="entry name" value="ABC3_permease_C"/>
</dbReference>
<name>A0A4Q5LYJ5_9BACT</name>